<dbReference type="RefSeq" id="WP_158986086.1">
    <property type="nucleotide sequence ID" value="NZ_BAABKY010000002.1"/>
</dbReference>
<evidence type="ECO:0000259" key="5">
    <source>
        <dbReference type="Pfam" id="PF09864"/>
    </source>
</evidence>
<dbReference type="InterPro" id="IPR018660">
    <property type="entry name" value="MliC"/>
</dbReference>
<comment type="caution">
    <text evidence="6">The sequence shown here is derived from an EMBL/GenBank/DDBJ whole genome shotgun (WGS) entry which is preliminary data.</text>
</comment>
<dbReference type="Pfam" id="PF09619">
    <property type="entry name" value="YscW"/>
    <property type="match status" value="1"/>
</dbReference>
<dbReference type="PROSITE" id="PS51257">
    <property type="entry name" value="PROKAR_LIPOPROTEIN"/>
    <property type="match status" value="1"/>
</dbReference>
<dbReference type="EMBL" id="BAABKY010000002">
    <property type="protein sequence ID" value="GAA5074652.1"/>
    <property type="molecule type" value="Genomic_DNA"/>
</dbReference>
<dbReference type="PANTHER" id="PTHR38013:SF1">
    <property type="entry name" value="GLYCOPROTEIN_POLYSACCHARIDE METABOLISM"/>
    <property type="match status" value="1"/>
</dbReference>
<dbReference type="Proteomes" id="UP001501083">
    <property type="component" value="Unassembled WGS sequence"/>
</dbReference>
<proteinExistence type="predicted"/>
<evidence type="ECO:0000313" key="6">
    <source>
        <dbReference type="EMBL" id="GAA5074652.1"/>
    </source>
</evidence>
<gene>
    <name evidence="6" type="ORF">GCM10025759_17290</name>
</gene>
<dbReference type="InterPro" id="IPR039366">
    <property type="entry name" value="Pilotin"/>
</dbReference>
<dbReference type="Gene3D" id="2.40.128.200">
    <property type="match status" value="1"/>
</dbReference>
<evidence type="ECO:0000256" key="4">
    <source>
        <dbReference type="ARBA" id="ARBA00023288"/>
    </source>
</evidence>
<dbReference type="PANTHER" id="PTHR38013">
    <property type="entry name" value="GLYCOPROTEIN/POLYSACCHARIDE METABOLISM"/>
    <property type="match status" value="1"/>
</dbReference>
<sequence>MNVPHRLFRAASVAAVICTLVACRPAGPEPSTQAPPLTRGAHAVTGNATYLERILMPPGSTLRVQLIDSQLADTLQAVIADATLRDLSGPPYAFSLPYDPVKLRPNGQYGLHATLSGPDGRPWFVTDTRVPVDPARNEPVELRLVRVKSAQEAGTGATKPTYWQCGETRIGASFEGSADAGKQTVALSINGRALSLPLARSASGARYADDAGNEFWTKGASGTLTLAGEDKRECTQADGPSPWDAARERGVAFRAVGNEPGWLVEVGSGDSPSLHAELDYGSRKIDIATVQRDKDGLRYSGQTANGTKIELAVERKRCEDPMSGASFDASAQLQAGGKTYRGCGAFLDAR</sequence>
<evidence type="ECO:0000313" key="7">
    <source>
        <dbReference type="Proteomes" id="UP001501083"/>
    </source>
</evidence>
<name>A0ABP9LAR4_9GAMM</name>
<feature type="domain" description="C-type lysozyme inhibitor" evidence="5">
    <location>
        <begin position="163"/>
        <end position="231"/>
    </location>
</feature>
<evidence type="ECO:0000256" key="3">
    <source>
        <dbReference type="ARBA" id="ARBA00023139"/>
    </source>
</evidence>
<keyword evidence="7" id="KW-1185">Reference proteome</keyword>
<evidence type="ECO:0000256" key="1">
    <source>
        <dbReference type="ARBA" id="ARBA00022729"/>
    </source>
</evidence>
<dbReference type="Pfam" id="PF09864">
    <property type="entry name" value="MliC"/>
    <property type="match status" value="1"/>
</dbReference>
<keyword evidence="4" id="KW-0449">Lipoprotein</keyword>
<organism evidence="6 7">
    <name type="scientific">Lysobacter panacisoli</name>
    <dbReference type="NCBI Taxonomy" id="1255263"/>
    <lineage>
        <taxon>Bacteria</taxon>
        <taxon>Pseudomonadati</taxon>
        <taxon>Pseudomonadota</taxon>
        <taxon>Gammaproteobacteria</taxon>
        <taxon>Lysobacterales</taxon>
        <taxon>Lysobacteraceae</taxon>
        <taxon>Lysobacter</taxon>
    </lineage>
</organism>
<keyword evidence="3" id="KW-0564">Palmitate</keyword>
<keyword evidence="1" id="KW-0732">Signal</keyword>
<dbReference type="InterPro" id="IPR053196">
    <property type="entry name" value="Lipoprotein_YbaY-like"/>
</dbReference>
<accession>A0ABP9LAR4</accession>
<protein>
    <recommendedName>
        <fullName evidence="5">C-type lysozyme inhibitor domain-containing protein</fullName>
    </recommendedName>
</protein>
<keyword evidence="2" id="KW-0472">Membrane</keyword>
<dbReference type="InterPro" id="IPR036328">
    <property type="entry name" value="MliC_sf"/>
</dbReference>
<evidence type="ECO:0000256" key="2">
    <source>
        <dbReference type="ARBA" id="ARBA00023136"/>
    </source>
</evidence>
<dbReference type="SUPFAM" id="SSF141488">
    <property type="entry name" value="YdhA-like"/>
    <property type="match status" value="1"/>
</dbReference>
<reference evidence="7" key="1">
    <citation type="journal article" date="2019" name="Int. J. Syst. Evol. Microbiol.">
        <title>The Global Catalogue of Microorganisms (GCM) 10K type strain sequencing project: providing services to taxonomists for standard genome sequencing and annotation.</title>
        <authorList>
            <consortium name="The Broad Institute Genomics Platform"/>
            <consortium name="The Broad Institute Genome Sequencing Center for Infectious Disease"/>
            <person name="Wu L."/>
            <person name="Ma J."/>
        </authorList>
    </citation>
    <scope>NUCLEOTIDE SEQUENCE [LARGE SCALE GENOMIC DNA]</scope>
    <source>
        <strain evidence="7">JCM 19212</strain>
    </source>
</reference>